<dbReference type="Proteomes" id="UP000576082">
    <property type="component" value="Unassembled WGS sequence"/>
</dbReference>
<dbReference type="InterPro" id="IPR011604">
    <property type="entry name" value="PDDEXK-like_dom_sf"/>
</dbReference>
<dbReference type="InterPro" id="IPR024432">
    <property type="entry name" value="Put_RecE_PDDEXK-like_dom"/>
</dbReference>
<proteinExistence type="predicted"/>
<name>A0A7X9RXT8_9BACT</name>
<dbReference type="RefSeq" id="WP_169658802.1">
    <property type="nucleotide sequence ID" value="NZ_JABANE010000067.1"/>
</dbReference>
<gene>
    <name evidence="2" type="ORF">HHU12_21515</name>
</gene>
<dbReference type="Pfam" id="PF12684">
    <property type="entry name" value="DUF3799"/>
    <property type="match status" value="1"/>
</dbReference>
<keyword evidence="3" id="KW-1185">Reference proteome</keyword>
<comment type="caution">
    <text evidence="2">The sequence shown here is derived from an EMBL/GenBank/DDBJ whole genome shotgun (WGS) entry which is preliminary data.</text>
</comment>
<evidence type="ECO:0000313" key="3">
    <source>
        <dbReference type="Proteomes" id="UP000576082"/>
    </source>
</evidence>
<reference evidence="2 3" key="1">
    <citation type="submission" date="2020-04" db="EMBL/GenBank/DDBJ databases">
        <title>Flammeovirga sp. SR4, a novel species isolated from seawater.</title>
        <authorList>
            <person name="Wang X."/>
        </authorList>
    </citation>
    <scope>NUCLEOTIDE SEQUENCE [LARGE SCALE GENOMIC DNA]</scope>
    <source>
        <strain evidence="2 3">ATCC 23126</strain>
    </source>
</reference>
<sequence>MKSNLKGVAVTDTVTKDTAKFVLNAHSEYRIYDMNEQEYRQHPAISNSDLSNAKRILNGEAIKKDTSAFRMGRLIHLAILEPEKWEKRKLFLPTEEKNKVEEIAHVANQNPYLKKINSTNLWQFEKVNFWVDEKTGISCKCRMDMHFGRVAIGDLKTTRQATKEAFLKDAEQYDYNRQMAFYSEGWQPDFFILIGVSKAPKSKGALFISEVDFESEMMEEGRKKMHFLLNEINTNASLLKAVYEARN</sequence>
<evidence type="ECO:0000259" key="1">
    <source>
        <dbReference type="Pfam" id="PF12684"/>
    </source>
</evidence>
<feature type="domain" description="Putative exodeoxyribonuclease 8 PDDEXK-like" evidence="1">
    <location>
        <begin position="56"/>
        <end position="232"/>
    </location>
</feature>
<protein>
    <recommendedName>
        <fullName evidence="1">Putative exodeoxyribonuclease 8 PDDEXK-like domain-containing protein</fullName>
    </recommendedName>
</protein>
<evidence type="ECO:0000313" key="2">
    <source>
        <dbReference type="EMBL" id="NME70569.1"/>
    </source>
</evidence>
<dbReference type="Gene3D" id="3.90.320.10">
    <property type="match status" value="1"/>
</dbReference>
<dbReference type="AlphaFoldDB" id="A0A7X9RXT8"/>
<organism evidence="2 3">
    <name type="scientific">Flammeovirga aprica JL-4</name>
    <dbReference type="NCBI Taxonomy" id="694437"/>
    <lineage>
        <taxon>Bacteria</taxon>
        <taxon>Pseudomonadati</taxon>
        <taxon>Bacteroidota</taxon>
        <taxon>Cytophagia</taxon>
        <taxon>Cytophagales</taxon>
        <taxon>Flammeovirgaceae</taxon>
        <taxon>Flammeovirga</taxon>
    </lineage>
</organism>
<accession>A0A7X9RXT8</accession>
<dbReference type="EMBL" id="JABANE010000067">
    <property type="protein sequence ID" value="NME70569.1"/>
    <property type="molecule type" value="Genomic_DNA"/>
</dbReference>